<evidence type="ECO:0000256" key="2">
    <source>
        <dbReference type="SAM" id="SignalP"/>
    </source>
</evidence>
<dbReference type="EMBL" id="HBHT01019795">
    <property type="protein sequence ID" value="CAD9968553.1"/>
    <property type="molecule type" value="Transcribed_RNA"/>
</dbReference>
<evidence type="ECO:0008006" key="4">
    <source>
        <dbReference type="Google" id="ProtNLM"/>
    </source>
</evidence>
<evidence type="ECO:0000256" key="1">
    <source>
        <dbReference type="SAM" id="Phobius"/>
    </source>
</evidence>
<protein>
    <recommendedName>
        <fullName evidence="4">Transmembrane protein</fullName>
    </recommendedName>
</protein>
<keyword evidence="1" id="KW-1133">Transmembrane helix</keyword>
<proteinExistence type="predicted"/>
<accession>A0A7S3DQM7</accession>
<sequence length="114" mass="12976">MFRSTTLFVLMCLVAMSQAFVAPHAAHVTRPMAPTTTTSTTAFVFGKKPEPEDDLSFIETRDMTREEMQRYNAATEKVMNQELWGMTVFSLVISLPMFYLVWVGFFAETTEFGL</sequence>
<feature type="signal peptide" evidence="2">
    <location>
        <begin position="1"/>
        <end position="19"/>
    </location>
</feature>
<gene>
    <name evidence="3" type="ORF">APAL1065_LOCUS13266</name>
</gene>
<feature type="transmembrane region" description="Helical" evidence="1">
    <location>
        <begin position="83"/>
        <end position="107"/>
    </location>
</feature>
<dbReference type="AlphaFoldDB" id="A0A7S3DQM7"/>
<feature type="chain" id="PRO_5030952160" description="Transmembrane protein" evidence="2">
    <location>
        <begin position="20"/>
        <end position="114"/>
    </location>
</feature>
<organism evidence="3">
    <name type="scientific">Entomoneis paludosa</name>
    <dbReference type="NCBI Taxonomy" id="265537"/>
    <lineage>
        <taxon>Eukaryota</taxon>
        <taxon>Sar</taxon>
        <taxon>Stramenopiles</taxon>
        <taxon>Ochrophyta</taxon>
        <taxon>Bacillariophyta</taxon>
        <taxon>Bacillariophyceae</taxon>
        <taxon>Bacillariophycidae</taxon>
        <taxon>Entomoneidaceae</taxon>
        <taxon>Entomoneis</taxon>
    </lineage>
</organism>
<keyword evidence="2" id="KW-0732">Signal</keyword>
<evidence type="ECO:0000313" key="3">
    <source>
        <dbReference type="EMBL" id="CAD9968553.1"/>
    </source>
</evidence>
<keyword evidence="1" id="KW-0472">Membrane</keyword>
<keyword evidence="1" id="KW-0812">Transmembrane</keyword>
<name>A0A7S3DQM7_9STRA</name>
<reference evidence="3" key="1">
    <citation type="submission" date="2021-01" db="EMBL/GenBank/DDBJ databases">
        <authorList>
            <person name="Corre E."/>
            <person name="Pelletier E."/>
            <person name="Niang G."/>
            <person name="Scheremetjew M."/>
            <person name="Finn R."/>
            <person name="Kale V."/>
            <person name="Holt S."/>
            <person name="Cochrane G."/>
            <person name="Meng A."/>
            <person name="Brown T."/>
            <person name="Cohen L."/>
        </authorList>
    </citation>
    <scope>NUCLEOTIDE SEQUENCE</scope>
    <source>
        <strain evidence="3">CCMP125</strain>
    </source>
</reference>